<keyword evidence="2" id="KW-1185">Reference proteome</keyword>
<comment type="caution">
    <text evidence="1">The sequence shown here is derived from an EMBL/GenBank/DDBJ whole genome shotgun (WGS) entry which is preliminary data.</text>
</comment>
<proteinExistence type="predicted"/>
<dbReference type="InterPro" id="IPR016024">
    <property type="entry name" value="ARM-type_fold"/>
</dbReference>
<sequence>MAPAFEYSPAIERLNAALVPHAIEGKAAAAAAYMKTEQPFIGVPVPMVRRIARELARDTSGTADLLELATEIWEGATHREHWYAVQEICASAPCRGKLEFLPLYERMIITGAWWDIVDGLSRHFGLLLRAHPEPMSALLREWSTDSFMWKRRMSMIAQLHLGPATDTELLDEVLRANLEDPEFFIRKAMGWALRQYAKTDPDWVRGWIAEQHAVMSQLALREALKHLGPLPQPPSQG</sequence>
<dbReference type="PANTHER" id="PTHR34070:SF1">
    <property type="entry name" value="DNA ALKYLATION REPAIR PROTEIN"/>
    <property type="match status" value="1"/>
</dbReference>
<accession>A0ABX1G411</accession>
<gene>
    <name evidence="1" type="ORF">HED64_08315</name>
</gene>
<evidence type="ECO:0000313" key="2">
    <source>
        <dbReference type="Proteomes" id="UP000746595"/>
    </source>
</evidence>
<dbReference type="PANTHER" id="PTHR34070">
    <property type="entry name" value="ARMADILLO-TYPE FOLD"/>
    <property type="match status" value="1"/>
</dbReference>
<dbReference type="Pfam" id="PF08713">
    <property type="entry name" value="DNA_alkylation"/>
    <property type="match status" value="1"/>
</dbReference>
<dbReference type="SUPFAM" id="SSF48371">
    <property type="entry name" value="ARM repeat"/>
    <property type="match status" value="1"/>
</dbReference>
<dbReference type="EMBL" id="JAAWVT010000003">
    <property type="protein sequence ID" value="NKG20709.1"/>
    <property type="molecule type" value="Genomic_DNA"/>
</dbReference>
<dbReference type="InterPro" id="IPR014825">
    <property type="entry name" value="DNA_alkylation"/>
</dbReference>
<dbReference type="RefSeq" id="WP_168151580.1">
    <property type="nucleotide sequence ID" value="NZ_JAAWVT010000003.1"/>
</dbReference>
<organism evidence="1 2">
    <name type="scientific">Paeniglutamicibacter terrestris</name>
    <dbReference type="NCBI Taxonomy" id="2723403"/>
    <lineage>
        <taxon>Bacteria</taxon>
        <taxon>Bacillati</taxon>
        <taxon>Actinomycetota</taxon>
        <taxon>Actinomycetes</taxon>
        <taxon>Micrococcales</taxon>
        <taxon>Micrococcaceae</taxon>
        <taxon>Paeniglutamicibacter</taxon>
    </lineage>
</organism>
<evidence type="ECO:0000313" key="1">
    <source>
        <dbReference type="EMBL" id="NKG20709.1"/>
    </source>
</evidence>
<dbReference type="Gene3D" id="1.25.10.90">
    <property type="match status" value="1"/>
</dbReference>
<reference evidence="1 2" key="1">
    <citation type="submission" date="2020-04" db="EMBL/GenBank/DDBJ databases">
        <title>Paeniglutamicibacter sp. ANT13_2, a novel actinomycete isolated from sediment in Antarctica.</title>
        <authorList>
            <person name="Sakdapetsiri C."/>
            <person name="Pinyakong O."/>
        </authorList>
    </citation>
    <scope>NUCLEOTIDE SEQUENCE [LARGE SCALE GENOMIC DNA]</scope>
    <source>
        <strain evidence="1 2">ANT13_2</strain>
    </source>
</reference>
<protein>
    <submittedName>
        <fullName evidence="1">DNA alkylation repair protein</fullName>
    </submittedName>
</protein>
<dbReference type="Proteomes" id="UP000746595">
    <property type="component" value="Unassembled WGS sequence"/>
</dbReference>
<name>A0ABX1G411_9MICC</name>